<evidence type="ECO:0000256" key="3">
    <source>
        <dbReference type="ARBA" id="ARBA00023125"/>
    </source>
</evidence>
<dbReference type="EMBL" id="WOCD01000001">
    <property type="protein sequence ID" value="MUH71084.1"/>
    <property type="molecule type" value="Genomic_DNA"/>
</dbReference>
<accession>A0A6N8F4L1</accession>
<dbReference type="Gene3D" id="3.40.190.290">
    <property type="match status" value="1"/>
</dbReference>
<dbReference type="PROSITE" id="PS50931">
    <property type="entry name" value="HTH_LYSR"/>
    <property type="match status" value="1"/>
</dbReference>
<dbReference type="GO" id="GO:0043565">
    <property type="term" value="F:sequence-specific DNA binding"/>
    <property type="evidence" value="ECO:0007669"/>
    <property type="project" value="TreeGrafter"/>
</dbReference>
<dbReference type="CDD" id="cd08422">
    <property type="entry name" value="PBP2_CrgA_like"/>
    <property type="match status" value="1"/>
</dbReference>
<protein>
    <submittedName>
        <fullName evidence="6">LysR family transcriptional regulator</fullName>
    </submittedName>
</protein>
<evidence type="ECO:0000256" key="4">
    <source>
        <dbReference type="ARBA" id="ARBA00023163"/>
    </source>
</evidence>
<dbReference type="Gene3D" id="1.10.10.10">
    <property type="entry name" value="Winged helix-like DNA-binding domain superfamily/Winged helix DNA-binding domain"/>
    <property type="match status" value="1"/>
</dbReference>
<dbReference type="InterPro" id="IPR000847">
    <property type="entry name" value="LysR_HTH_N"/>
</dbReference>
<keyword evidence="4" id="KW-0804">Transcription</keyword>
<dbReference type="Pfam" id="PF00126">
    <property type="entry name" value="HTH_1"/>
    <property type="match status" value="1"/>
</dbReference>
<keyword evidence="7" id="KW-1185">Reference proteome</keyword>
<evidence type="ECO:0000313" key="7">
    <source>
        <dbReference type="Proteomes" id="UP000439994"/>
    </source>
</evidence>
<dbReference type="PANTHER" id="PTHR30537:SF35">
    <property type="entry name" value="TRANSCRIPTIONAL REGULATORY PROTEIN"/>
    <property type="match status" value="1"/>
</dbReference>
<dbReference type="Pfam" id="PF03466">
    <property type="entry name" value="LysR_substrate"/>
    <property type="match status" value="1"/>
</dbReference>
<dbReference type="InterPro" id="IPR036390">
    <property type="entry name" value="WH_DNA-bd_sf"/>
</dbReference>
<dbReference type="GO" id="GO:0006351">
    <property type="term" value="P:DNA-templated transcription"/>
    <property type="evidence" value="ECO:0007669"/>
    <property type="project" value="TreeGrafter"/>
</dbReference>
<evidence type="ECO:0000256" key="2">
    <source>
        <dbReference type="ARBA" id="ARBA00023015"/>
    </source>
</evidence>
<dbReference type="RefSeq" id="WP_155693501.1">
    <property type="nucleotide sequence ID" value="NZ_WOCD01000001.1"/>
</dbReference>
<dbReference type="PANTHER" id="PTHR30537">
    <property type="entry name" value="HTH-TYPE TRANSCRIPTIONAL REGULATOR"/>
    <property type="match status" value="1"/>
</dbReference>
<dbReference type="SUPFAM" id="SSF46785">
    <property type="entry name" value="Winged helix' DNA-binding domain"/>
    <property type="match status" value="1"/>
</dbReference>
<dbReference type="InterPro" id="IPR036388">
    <property type="entry name" value="WH-like_DNA-bd_sf"/>
</dbReference>
<keyword evidence="3" id="KW-0238">DNA-binding</keyword>
<dbReference type="GO" id="GO:0003700">
    <property type="term" value="F:DNA-binding transcription factor activity"/>
    <property type="evidence" value="ECO:0007669"/>
    <property type="project" value="InterPro"/>
</dbReference>
<dbReference type="OrthoDB" id="9786526at2"/>
<evidence type="ECO:0000256" key="1">
    <source>
        <dbReference type="ARBA" id="ARBA00009437"/>
    </source>
</evidence>
<sequence>MDLASKLLLLLDVAELGTFAKASEHRHVDRSVISKQIAKLEQELGVRVLNRTTRSLSLTAAGTEIVQQAKLLRELLNETKRRAQNYHSEPQGRLKITSSTHFGRRYVQKAVIEFQRRFPQIDVELRLEDRLVDIVGEGYDIGFRFGEPKDSSLIARKLARNRLAIVASESFFKRYKKPETIQDLKTLPCAIYSSSGFEVDRVNVLNELGLEESIKLNAAYRVNDVEMLVRTAESGNMFAVVAAQMLENEVISGALIPVMTDLTLLDFGALYAVYPHRDSPVKTRLFIDTIKELIGSNIPDWESCIPGFDAMYGHKKEATGFEI</sequence>
<reference evidence="6 7" key="1">
    <citation type="submission" date="2019-11" db="EMBL/GenBank/DDBJ databases">
        <title>P. haliotis isolates from Z. marina roots.</title>
        <authorList>
            <person name="Cohen M."/>
            <person name="Jospin G."/>
            <person name="Eisen J.A."/>
            <person name="Coil D.A."/>
        </authorList>
    </citation>
    <scope>NUCLEOTIDE SEQUENCE [LARGE SCALE GENOMIC DNA]</scope>
    <source>
        <strain evidence="6 7">UCD-MCMsp1aY</strain>
    </source>
</reference>
<evidence type="ECO:0000313" key="6">
    <source>
        <dbReference type="EMBL" id="MUH71084.1"/>
    </source>
</evidence>
<dbReference type="Proteomes" id="UP000439994">
    <property type="component" value="Unassembled WGS sequence"/>
</dbReference>
<dbReference type="FunFam" id="1.10.10.10:FF:000001">
    <property type="entry name" value="LysR family transcriptional regulator"/>
    <property type="match status" value="1"/>
</dbReference>
<dbReference type="InterPro" id="IPR005119">
    <property type="entry name" value="LysR_subst-bd"/>
</dbReference>
<evidence type="ECO:0000259" key="5">
    <source>
        <dbReference type="PROSITE" id="PS50931"/>
    </source>
</evidence>
<dbReference type="AlphaFoldDB" id="A0A6N8F4L1"/>
<feature type="domain" description="HTH lysR-type" evidence="5">
    <location>
        <begin position="1"/>
        <end position="59"/>
    </location>
</feature>
<keyword evidence="2" id="KW-0805">Transcription regulation</keyword>
<gene>
    <name evidence="6" type="ORF">GNP35_00370</name>
</gene>
<comment type="similarity">
    <text evidence="1">Belongs to the LysR transcriptional regulatory family.</text>
</comment>
<name>A0A6N8F4L1_9GAMM</name>
<organism evidence="6 7">
    <name type="scientific">Psychrosphaera haliotis</name>
    <dbReference type="NCBI Taxonomy" id="555083"/>
    <lineage>
        <taxon>Bacteria</taxon>
        <taxon>Pseudomonadati</taxon>
        <taxon>Pseudomonadota</taxon>
        <taxon>Gammaproteobacteria</taxon>
        <taxon>Alteromonadales</taxon>
        <taxon>Pseudoalteromonadaceae</taxon>
        <taxon>Psychrosphaera</taxon>
    </lineage>
</organism>
<dbReference type="InterPro" id="IPR058163">
    <property type="entry name" value="LysR-type_TF_proteobact-type"/>
</dbReference>
<comment type="caution">
    <text evidence="6">The sequence shown here is derived from an EMBL/GenBank/DDBJ whole genome shotgun (WGS) entry which is preliminary data.</text>
</comment>
<proteinExistence type="inferred from homology"/>
<dbReference type="SUPFAM" id="SSF53850">
    <property type="entry name" value="Periplasmic binding protein-like II"/>
    <property type="match status" value="1"/>
</dbReference>